<keyword evidence="6" id="KW-0238">DNA-binding</keyword>
<name>A0A9W4T8L6_9GLOM</name>
<dbReference type="PANTHER" id="PTHR10322:SF23">
    <property type="entry name" value="DNA POLYMERASE DELTA CATALYTIC SUBUNIT"/>
    <property type="match status" value="1"/>
</dbReference>
<dbReference type="GO" id="GO:0006261">
    <property type="term" value="P:DNA-templated DNA replication"/>
    <property type="evidence" value="ECO:0007669"/>
    <property type="project" value="TreeGrafter"/>
</dbReference>
<evidence type="ECO:0000256" key="2">
    <source>
        <dbReference type="ARBA" id="ARBA00012417"/>
    </source>
</evidence>
<dbReference type="GO" id="GO:0003887">
    <property type="term" value="F:DNA-directed DNA polymerase activity"/>
    <property type="evidence" value="ECO:0007669"/>
    <property type="project" value="UniProtKB-KW"/>
</dbReference>
<keyword evidence="5" id="KW-0239">DNA-directed DNA polymerase</keyword>
<dbReference type="EMBL" id="CAMKVN010014332">
    <property type="protein sequence ID" value="CAI2196489.1"/>
    <property type="molecule type" value="Genomic_DNA"/>
</dbReference>
<dbReference type="PROSITE" id="PS00116">
    <property type="entry name" value="DNA_POLYMERASE_B"/>
    <property type="match status" value="1"/>
</dbReference>
<accession>A0A9W4T8L6</accession>
<feature type="non-terminal residue" evidence="9">
    <location>
        <position position="295"/>
    </location>
</feature>
<dbReference type="GO" id="GO:0003677">
    <property type="term" value="F:DNA binding"/>
    <property type="evidence" value="ECO:0007669"/>
    <property type="project" value="UniProtKB-KW"/>
</dbReference>
<dbReference type="InterPro" id="IPR006134">
    <property type="entry name" value="DNA-dir_DNA_pol_B_multi_dom"/>
</dbReference>
<feature type="non-terminal residue" evidence="9">
    <location>
        <position position="1"/>
    </location>
</feature>
<dbReference type="Pfam" id="PF00136">
    <property type="entry name" value="DNA_pol_B"/>
    <property type="match status" value="1"/>
</dbReference>
<keyword evidence="3" id="KW-0808">Transferase</keyword>
<dbReference type="Gene3D" id="1.10.287.690">
    <property type="entry name" value="Helix hairpin bin"/>
    <property type="match status" value="1"/>
</dbReference>
<dbReference type="Proteomes" id="UP001153678">
    <property type="component" value="Unassembled WGS sequence"/>
</dbReference>
<dbReference type="PANTHER" id="PTHR10322">
    <property type="entry name" value="DNA POLYMERASE CATALYTIC SUBUNIT"/>
    <property type="match status" value="1"/>
</dbReference>
<evidence type="ECO:0000256" key="6">
    <source>
        <dbReference type="ARBA" id="ARBA00023125"/>
    </source>
</evidence>
<comment type="caution">
    <text evidence="9">The sequence shown here is derived from an EMBL/GenBank/DDBJ whole genome shotgun (WGS) entry which is preliminary data.</text>
</comment>
<gene>
    <name evidence="9" type="ORF">FWILDA_LOCUS17606</name>
</gene>
<dbReference type="EC" id="2.7.7.7" evidence="2"/>
<keyword evidence="10" id="KW-1185">Reference proteome</keyword>
<dbReference type="PRINTS" id="PR00106">
    <property type="entry name" value="DNAPOLB"/>
</dbReference>
<proteinExistence type="inferred from homology"/>
<keyword evidence="4" id="KW-0548">Nucleotidyltransferase</keyword>
<organism evidence="9 10">
    <name type="scientific">Funneliformis geosporum</name>
    <dbReference type="NCBI Taxonomy" id="1117311"/>
    <lineage>
        <taxon>Eukaryota</taxon>
        <taxon>Fungi</taxon>
        <taxon>Fungi incertae sedis</taxon>
        <taxon>Mucoromycota</taxon>
        <taxon>Glomeromycotina</taxon>
        <taxon>Glomeromycetes</taxon>
        <taxon>Glomerales</taxon>
        <taxon>Glomeraceae</taxon>
        <taxon>Funneliformis</taxon>
    </lineage>
</organism>
<dbReference type="InterPro" id="IPR006172">
    <property type="entry name" value="DNA-dir_DNA_pol_B"/>
</dbReference>
<dbReference type="SUPFAM" id="SSF56672">
    <property type="entry name" value="DNA/RNA polymerases"/>
    <property type="match status" value="1"/>
</dbReference>
<comment type="catalytic activity">
    <reaction evidence="7">
        <text>DNA(n) + a 2'-deoxyribonucleoside 5'-triphosphate = DNA(n+1) + diphosphate</text>
        <dbReference type="Rhea" id="RHEA:22508"/>
        <dbReference type="Rhea" id="RHEA-COMP:17339"/>
        <dbReference type="Rhea" id="RHEA-COMP:17340"/>
        <dbReference type="ChEBI" id="CHEBI:33019"/>
        <dbReference type="ChEBI" id="CHEBI:61560"/>
        <dbReference type="ChEBI" id="CHEBI:173112"/>
        <dbReference type="EC" id="2.7.7.7"/>
    </reaction>
</comment>
<evidence type="ECO:0000313" key="10">
    <source>
        <dbReference type="Proteomes" id="UP001153678"/>
    </source>
</evidence>
<dbReference type="InterPro" id="IPR043502">
    <property type="entry name" value="DNA/RNA_pol_sf"/>
</dbReference>
<evidence type="ECO:0000256" key="1">
    <source>
        <dbReference type="ARBA" id="ARBA00005755"/>
    </source>
</evidence>
<protein>
    <recommendedName>
        <fullName evidence="2">DNA-directed DNA polymerase</fullName>
        <ecNumber evidence="2">2.7.7.7</ecNumber>
    </recommendedName>
</protein>
<dbReference type="InterPro" id="IPR017964">
    <property type="entry name" value="DNA-dir_DNA_pol_B_CS"/>
</dbReference>
<evidence type="ECO:0000256" key="5">
    <source>
        <dbReference type="ARBA" id="ARBA00022932"/>
    </source>
</evidence>
<reference evidence="9" key="1">
    <citation type="submission" date="2022-08" db="EMBL/GenBank/DDBJ databases">
        <authorList>
            <person name="Kallberg Y."/>
            <person name="Tangrot J."/>
            <person name="Rosling A."/>
        </authorList>
    </citation>
    <scope>NUCLEOTIDE SEQUENCE</scope>
    <source>
        <strain evidence="9">Wild A</strain>
    </source>
</reference>
<sequence>SRVCKNIEKGKYPGAYVFPPEKGIETRRSVTGLDFALLYPSLIIAYNLSLDKIILTHEECKTYNKFEKKGLYPVVLEDLSNKRLELKACLTTLEKKRQHLGKIINLKQKALKVYMNTFYGEAGNSKSPIFLRELAGGTTSAGKYNLNLVAEFVTKKGFGIKYGDTDSLYLICPDKYYEKCDEAFSRKDLSKETYWTEMNSTSYLKMAYEEKAKGGLACNKTFMEQMRERIASEEKNVKILDSGKCFSYIVVNDSPRYKKDGSKLTRKGDYIEFSEIVKEFNIKIDISHYLEQTVG</sequence>
<comment type="similarity">
    <text evidence="1">Belongs to the DNA polymerase type-B family.</text>
</comment>
<evidence type="ECO:0000256" key="7">
    <source>
        <dbReference type="ARBA" id="ARBA00049244"/>
    </source>
</evidence>
<evidence type="ECO:0000256" key="3">
    <source>
        <dbReference type="ARBA" id="ARBA00022679"/>
    </source>
</evidence>
<dbReference type="OrthoDB" id="6755010at2759"/>
<evidence type="ECO:0000313" key="9">
    <source>
        <dbReference type="EMBL" id="CAI2196489.1"/>
    </source>
</evidence>
<dbReference type="GO" id="GO:0000166">
    <property type="term" value="F:nucleotide binding"/>
    <property type="evidence" value="ECO:0007669"/>
    <property type="project" value="InterPro"/>
</dbReference>
<dbReference type="InterPro" id="IPR050240">
    <property type="entry name" value="DNA_pol_type-B"/>
</dbReference>
<evidence type="ECO:0000256" key="4">
    <source>
        <dbReference type="ARBA" id="ARBA00022695"/>
    </source>
</evidence>
<evidence type="ECO:0000259" key="8">
    <source>
        <dbReference type="Pfam" id="PF00136"/>
    </source>
</evidence>
<dbReference type="AlphaFoldDB" id="A0A9W4T8L6"/>
<dbReference type="Gene3D" id="3.90.1600.10">
    <property type="entry name" value="Palm domain of DNA polymerase"/>
    <property type="match status" value="1"/>
</dbReference>
<feature type="domain" description="DNA-directed DNA polymerase family B multifunctional" evidence="8">
    <location>
        <begin position="9"/>
        <end position="179"/>
    </location>
</feature>
<dbReference type="InterPro" id="IPR023211">
    <property type="entry name" value="DNA_pol_palm_dom_sf"/>
</dbReference>